<sequence>MIQLNPQQKAAVTHLGSPLLVLAGAGSGKTRVITEKIAWLIDRGHYPPDRIAAITFTNKAAREMKTRVSKRLKRGRAEGLTVCTFHSLGWRILREEPEASGRRKGLSILDQHTAADLVRELLPAGAKNDMVYAVQAGIGRYKDAGIEPEAALARAEDDNDARAARLYREYCDRLSALNAVDFDDLIALPAKLLSDPVVRTRWRRRLAYLLVDEYQDTSAAQYRLLQQLVGDLGAFTAVGDDDQSIYGWRGARPENLSLLAADFPNLAVVKLEQNYRSTGKILQAANAVIAGNPHELEKKLWSELGPGDQLTVMTYADEADEAEGIARDILGAHHGSRVAWGECAVLYRSNFQARALEQQLREHGIPYLVSGGPSWFDAREIRDGLSYLRLLVNPQDNPAFLRVANAPRRGLGSSAMARLGSYADATGKSLFDAALDPLFQAELGANTARAFRVFTNLLIEFNDRVERCELSDIGPVFAELMDHVDYLEWLTGQDDEPKKADRRRRNLDDLTGWITRLGSDVDSAQELLARVSLVAGPDDDRNDGADLVRLMTLHAAKGLEFPRVWLAGCEEGLLPHQKSIDEGQIEEERRLMYVGITRAGRRLVISHCRARRRQRESRECQPSRFLDELPPEIVDWPGRAGKEKPTADDAKANIAALKALLEG</sequence>
<comment type="catalytic activity">
    <reaction evidence="9">
        <text>ATP + H2O = ADP + phosphate + H(+)</text>
        <dbReference type="Rhea" id="RHEA:13065"/>
        <dbReference type="ChEBI" id="CHEBI:15377"/>
        <dbReference type="ChEBI" id="CHEBI:15378"/>
        <dbReference type="ChEBI" id="CHEBI:30616"/>
        <dbReference type="ChEBI" id="CHEBI:43474"/>
        <dbReference type="ChEBI" id="CHEBI:456216"/>
        <dbReference type="EC" id="5.6.2.4"/>
    </reaction>
</comment>
<keyword evidence="5 10" id="KW-0067">ATP-binding</keyword>
<evidence type="ECO:0000259" key="12">
    <source>
        <dbReference type="PROSITE" id="PS51217"/>
    </source>
</evidence>
<evidence type="ECO:0000256" key="7">
    <source>
        <dbReference type="ARBA" id="ARBA00034617"/>
    </source>
</evidence>
<dbReference type="Gene3D" id="1.10.486.10">
    <property type="entry name" value="PCRA, domain 4"/>
    <property type="match status" value="1"/>
</dbReference>
<dbReference type="SUPFAM" id="SSF52540">
    <property type="entry name" value="P-loop containing nucleoside triphosphate hydrolases"/>
    <property type="match status" value="1"/>
</dbReference>
<name>A0A845VE47_9GAMM</name>
<dbReference type="AlphaFoldDB" id="A0A845VE47"/>
<evidence type="ECO:0000256" key="6">
    <source>
        <dbReference type="ARBA" id="ARBA00023235"/>
    </source>
</evidence>
<evidence type="ECO:0000256" key="2">
    <source>
        <dbReference type="ARBA" id="ARBA00022741"/>
    </source>
</evidence>
<dbReference type="PROSITE" id="PS51198">
    <property type="entry name" value="UVRD_HELICASE_ATP_BIND"/>
    <property type="match status" value="1"/>
</dbReference>
<evidence type="ECO:0000256" key="3">
    <source>
        <dbReference type="ARBA" id="ARBA00022801"/>
    </source>
</evidence>
<feature type="binding site" evidence="10">
    <location>
        <begin position="23"/>
        <end position="30"/>
    </location>
    <ligand>
        <name>ATP</name>
        <dbReference type="ChEBI" id="CHEBI:30616"/>
    </ligand>
</feature>
<evidence type="ECO:0000256" key="5">
    <source>
        <dbReference type="ARBA" id="ARBA00022840"/>
    </source>
</evidence>
<dbReference type="Pfam" id="PF00580">
    <property type="entry name" value="UvrD-helicase"/>
    <property type="match status" value="1"/>
</dbReference>
<feature type="domain" description="UvrD-like helicase ATP-binding" evidence="11">
    <location>
        <begin position="2"/>
        <end position="278"/>
    </location>
</feature>
<protein>
    <recommendedName>
        <fullName evidence="8">DNA 3'-5' helicase</fullName>
        <ecNumber evidence="8">5.6.2.4</ecNumber>
    </recommendedName>
</protein>
<dbReference type="GO" id="GO:0003677">
    <property type="term" value="F:DNA binding"/>
    <property type="evidence" value="ECO:0007669"/>
    <property type="project" value="InterPro"/>
</dbReference>
<evidence type="ECO:0000256" key="9">
    <source>
        <dbReference type="ARBA" id="ARBA00048988"/>
    </source>
</evidence>
<dbReference type="PANTHER" id="PTHR11070">
    <property type="entry name" value="UVRD / RECB / PCRA DNA HELICASE FAMILY MEMBER"/>
    <property type="match status" value="1"/>
</dbReference>
<evidence type="ECO:0000313" key="14">
    <source>
        <dbReference type="Proteomes" id="UP000484885"/>
    </source>
</evidence>
<dbReference type="GO" id="GO:0005829">
    <property type="term" value="C:cytosol"/>
    <property type="evidence" value="ECO:0007669"/>
    <property type="project" value="TreeGrafter"/>
</dbReference>
<dbReference type="GO" id="GO:0043138">
    <property type="term" value="F:3'-5' DNA helicase activity"/>
    <property type="evidence" value="ECO:0007669"/>
    <property type="project" value="UniProtKB-EC"/>
</dbReference>
<dbReference type="RefSeq" id="WP_164210933.1">
    <property type="nucleotide sequence ID" value="NZ_JAAGSC010000040.1"/>
</dbReference>
<dbReference type="Gene3D" id="3.40.50.300">
    <property type="entry name" value="P-loop containing nucleotide triphosphate hydrolases"/>
    <property type="match status" value="2"/>
</dbReference>
<dbReference type="InterPro" id="IPR027417">
    <property type="entry name" value="P-loop_NTPase"/>
</dbReference>
<keyword evidence="6" id="KW-0413">Isomerase</keyword>
<dbReference type="InterPro" id="IPR013986">
    <property type="entry name" value="DExx_box_DNA_helicase_dom_sf"/>
</dbReference>
<dbReference type="Gene3D" id="1.10.10.160">
    <property type="match status" value="1"/>
</dbReference>
<evidence type="ECO:0000256" key="8">
    <source>
        <dbReference type="ARBA" id="ARBA00034808"/>
    </source>
</evidence>
<dbReference type="EC" id="5.6.2.4" evidence="8"/>
<dbReference type="GO" id="GO:0005524">
    <property type="term" value="F:ATP binding"/>
    <property type="evidence" value="ECO:0007669"/>
    <property type="project" value="UniProtKB-UniRule"/>
</dbReference>
<dbReference type="PANTHER" id="PTHR11070:SF64">
    <property type="entry name" value="ATP-DEPENDENT DNA HELICASE REP"/>
    <property type="match status" value="1"/>
</dbReference>
<dbReference type="InterPro" id="IPR014017">
    <property type="entry name" value="DNA_helicase_UvrD-like_C"/>
</dbReference>
<keyword evidence="3 10" id="KW-0378">Hydrolase</keyword>
<dbReference type="Proteomes" id="UP000484885">
    <property type="component" value="Unassembled WGS sequence"/>
</dbReference>
<proteinExistence type="inferred from homology"/>
<dbReference type="InterPro" id="IPR000212">
    <property type="entry name" value="DNA_helicase_UvrD/REP"/>
</dbReference>
<comment type="caution">
    <text evidence="13">The sequence shown here is derived from an EMBL/GenBank/DDBJ whole genome shotgun (WGS) entry which is preliminary data.</text>
</comment>
<dbReference type="CDD" id="cd17932">
    <property type="entry name" value="DEXQc_UvrD"/>
    <property type="match status" value="1"/>
</dbReference>
<gene>
    <name evidence="13" type="ORF">G3I74_07310</name>
</gene>
<dbReference type="Pfam" id="PF13361">
    <property type="entry name" value="UvrD_C"/>
    <property type="match status" value="1"/>
</dbReference>
<dbReference type="EMBL" id="JAAGSC010000040">
    <property type="protein sequence ID" value="NDY95529.1"/>
    <property type="molecule type" value="Genomic_DNA"/>
</dbReference>
<evidence type="ECO:0000313" key="13">
    <source>
        <dbReference type="EMBL" id="NDY95529.1"/>
    </source>
</evidence>
<dbReference type="CDD" id="cd18807">
    <property type="entry name" value="SF1_C_UvrD"/>
    <property type="match status" value="1"/>
</dbReference>
<keyword evidence="14" id="KW-1185">Reference proteome</keyword>
<feature type="domain" description="UvrD-like helicase C-terminal" evidence="12">
    <location>
        <begin position="279"/>
        <end position="558"/>
    </location>
</feature>
<evidence type="ECO:0000256" key="10">
    <source>
        <dbReference type="PROSITE-ProRule" id="PRU00560"/>
    </source>
</evidence>
<dbReference type="InterPro" id="IPR014016">
    <property type="entry name" value="UvrD-like_ATP-bd"/>
</dbReference>
<accession>A0A845VE47</accession>
<dbReference type="PROSITE" id="PS51217">
    <property type="entry name" value="UVRD_HELICASE_CTER"/>
    <property type="match status" value="1"/>
</dbReference>
<evidence type="ECO:0000259" key="11">
    <source>
        <dbReference type="PROSITE" id="PS51198"/>
    </source>
</evidence>
<evidence type="ECO:0000256" key="4">
    <source>
        <dbReference type="ARBA" id="ARBA00022806"/>
    </source>
</evidence>
<dbReference type="GO" id="GO:0016787">
    <property type="term" value="F:hydrolase activity"/>
    <property type="evidence" value="ECO:0007669"/>
    <property type="project" value="UniProtKB-UniRule"/>
</dbReference>
<reference evidence="13 14" key="1">
    <citation type="submission" date="2020-02" db="EMBL/GenBank/DDBJ databases">
        <authorList>
            <person name="Zhang X.-Y."/>
        </authorList>
    </citation>
    <scope>NUCLEOTIDE SEQUENCE [LARGE SCALE GENOMIC DNA]</scope>
    <source>
        <strain evidence="13 14">C33</strain>
    </source>
</reference>
<keyword evidence="2 10" id="KW-0547">Nucleotide-binding</keyword>
<dbReference type="GO" id="GO:0000725">
    <property type="term" value="P:recombinational repair"/>
    <property type="evidence" value="ECO:0007669"/>
    <property type="project" value="TreeGrafter"/>
</dbReference>
<keyword evidence="4 10" id="KW-0347">Helicase</keyword>
<evidence type="ECO:0000256" key="1">
    <source>
        <dbReference type="ARBA" id="ARBA00009922"/>
    </source>
</evidence>
<comment type="catalytic activity">
    <reaction evidence="7">
        <text>Couples ATP hydrolysis with the unwinding of duplex DNA by translocating in the 3'-5' direction.</text>
        <dbReference type="EC" id="5.6.2.4"/>
    </reaction>
</comment>
<comment type="similarity">
    <text evidence="1">Belongs to the helicase family. UvrD subfamily.</text>
</comment>
<organism evidence="13 14">
    <name type="scientific">Wenzhouxiangella limi</name>
    <dbReference type="NCBI Taxonomy" id="2707351"/>
    <lineage>
        <taxon>Bacteria</taxon>
        <taxon>Pseudomonadati</taxon>
        <taxon>Pseudomonadota</taxon>
        <taxon>Gammaproteobacteria</taxon>
        <taxon>Chromatiales</taxon>
        <taxon>Wenzhouxiangellaceae</taxon>
        <taxon>Wenzhouxiangella</taxon>
    </lineage>
</organism>